<keyword evidence="1" id="KW-0812">Transmembrane</keyword>
<protein>
    <recommendedName>
        <fullName evidence="4">EamA-like transporter family protein</fullName>
    </recommendedName>
</protein>
<dbReference type="PANTHER" id="PTHR34821:SF2">
    <property type="entry name" value="INNER MEMBRANE PROTEIN YDCZ"/>
    <property type="match status" value="1"/>
</dbReference>
<dbReference type="RefSeq" id="WP_109250244.1">
    <property type="nucleotide sequence ID" value="NZ_QCXQ01000002.1"/>
</dbReference>
<dbReference type="EMBL" id="QCXQ01000002">
    <property type="protein sequence ID" value="PWG00297.1"/>
    <property type="molecule type" value="Genomic_DNA"/>
</dbReference>
<proteinExistence type="predicted"/>
<dbReference type="AlphaFoldDB" id="A0A2V1MZA1"/>
<dbReference type="OrthoDB" id="7864805at2"/>
<gene>
    <name evidence="2" type="ORF">DCM90_05030</name>
</gene>
<feature type="transmembrane region" description="Helical" evidence="1">
    <location>
        <begin position="265"/>
        <end position="282"/>
    </location>
</feature>
<dbReference type="PANTHER" id="PTHR34821">
    <property type="entry name" value="INNER MEMBRANE PROTEIN YDCZ"/>
    <property type="match status" value="1"/>
</dbReference>
<evidence type="ECO:0000256" key="1">
    <source>
        <dbReference type="SAM" id="Phobius"/>
    </source>
</evidence>
<sequence>MLAILIGLTIGIGLPMQTAVNSQLRDAVRSPFGSSLVSFAIGTVFLVIMTVATGATLLLPANFITTEPWWIWIGGVLGVFYLTANVVLFPRLGSVQTVIMPIMGQILMSMLVDNYGWFYSPKHDLGWSRFVGAILVIIGVILAVAVESWVQNRNHPLDAEAKKSVRGSGIWLWRIAGILAGMLSATQTAINGHLGTVLGSAVKASLISFVVGTLLLIVIVGVGDRSFSFKSAVTGHWPWWIWSGGIIGAAFVVGNAYLVPKIGTGLAVVIVLLGQIIGSMLIDQFGWFRANRRPVVLIQIVGVLIMVAGVVMIKLV</sequence>
<keyword evidence="1" id="KW-0472">Membrane</keyword>
<dbReference type="Proteomes" id="UP000245080">
    <property type="component" value="Unassembled WGS sequence"/>
</dbReference>
<feature type="transmembrane region" description="Helical" evidence="1">
    <location>
        <begin position="32"/>
        <end position="58"/>
    </location>
</feature>
<evidence type="ECO:0008006" key="4">
    <source>
        <dbReference type="Google" id="ProtNLM"/>
    </source>
</evidence>
<organism evidence="2 3">
    <name type="scientific">Levilactobacillus bambusae</name>
    <dbReference type="NCBI Taxonomy" id="2024736"/>
    <lineage>
        <taxon>Bacteria</taxon>
        <taxon>Bacillati</taxon>
        <taxon>Bacillota</taxon>
        <taxon>Bacilli</taxon>
        <taxon>Lactobacillales</taxon>
        <taxon>Lactobacillaceae</taxon>
        <taxon>Levilactobacillus</taxon>
    </lineage>
</organism>
<name>A0A2V1MZA1_9LACO</name>
<evidence type="ECO:0000313" key="2">
    <source>
        <dbReference type="EMBL" id="PWG00297.1"/>
    </source>
</evidence>
<comment type="caution">
    <text evidence="2">The sequence shown here is derived from an EMBL/GenBank/DDBJ whole genome shotgun (WGS) entry which is preliminary data.</text>
</comment>
<keyword evidence="3" id="KW-1185">Reference proteome</keyword>
<dbReference type="GO" id="GO:0005886">
    <property type="term" value="C:plasma membrane"/>
    <property type="evidence" value="ECO:0007669"/>
    <property type="project" value="TreeGrafter"/>
</dbReference>
<evidence type="ECO:0000313" key="3">
    <source>
        <dbReference type="Proteomes" id="UP000245080"/>
    </source>
</evidence>
<feature type="transmembrane region" description="Helical" evidence="1">
    <location>
        <begin position="239"/>
        <end position="258"/>
    </location>
</feature>
<feature type="transmembrane region" description="Helical" evidence="1">
    <location>
        <begin position="70"/>
        <end position="92"/>
    </location>
</feature>
<keyword evidence="1" id="KW-1133">Transmembrane helix</keyword>
<feature type="transmembrane region" description="Helical" evidence="1">
    <location>
        <begin position="170"/>
        <end position="190"/>
    </location>
</feature>
<dbReference type="Pfam" id="PF04657">
    <property type="entry name" value="DMT_YdcZ"/>
    <property type="match status" value="2"/>
</dbReference>
<reference evidence="2 3" key="1">
    <citation type="journal article" date="2018" name="Int. J. Syst. Evol. Microbiol.">
        <title>Lactobacillus bambusae sp. nov., isolated from a traditional fermented Ma-bamboo shoots of Taiwan.</title>
        <authorList>
            <person name="Wang L.-T."/>
        </authorList>
    </citation>
    <scope>NUCLEOTIDE SEQUENCE [LARGE SCALE GENOMIC DNA]</scope>
    <source>
        <strain evidence="2 3">BS-W1</strain>
    </source>
</reference>
<accession>A0A2V1MZA1</accession>
<feature type="transmembrane region" description="Helical" evidence="1">
    <location>
        <begin position="294"/>
        <end position="313"/>
    </location>
</feature>
<feature type="transmembrane region" description="Helical" evidence="1">
    <location>
        <begin position="130"/>
        <end position="150"/>
    </location>
</feature>
<dbReference type="InterPro" id="IPR006750">
    <property type="entry name" value="YdcZ"/>
</dbReference>
<feature type="transmembrane region" description="Helical" evidence="1">
    <location>
        <begin position="197"/>
        <end position="219"/>
    </location>
</feature>